<dbReference type="PANTHER" id="PTHR10889:SF1">
    <property type="entry name" value="DEOXYRIBOSE-PHOSPHATE ALDOLASE"/>
    <property type="match status" value="1"/>
</dbReference>
<dbReference type="GO" id="GO:0005737">
    <property type="term" value="C:cytoplasm"/>
    <property type="evidence" value="ECO:0007669"/>
    <property type="project" value="InterPro"/>
</dbReference>
<organism evidence="3 4">
    <name type="scientific">Synchytrium endobioticum</name>
    <dbReference type="NCBI Taxonomy" id="286115"/>
    <lineage>
        <taxon>Eukaryota</taxon>
        <taxon>Fungi</taxon>
        <taxon>Fungi incertae sedis</taxon>
        <taxon>Chytridiomycota</taxon>
        <taxon>Chytridiomycota incertae sedis</taxon>
        <taxon>Chytridiomycetes</taxon>
        <taxon>Synchytriales</taxon>
        <taxon>Synchytriaceae</taxon>
        <taxon>Synchytrium</taxon>
    </lineage>
</organism>
<dbReference type="InterPro" id="IPR002915">
    <property type="entry name" value="DeoC/FbaB/LacD_aldolase"/>
</dbReference>
<keyword evidence="1" id="KW-0963">Cytoplasm</keyword>
<dbReference type="Pfam" id="PF01791">
    <property type="entry name" value="DeoC"/>
    <property type="match status" value="1"/>
</dbReference>
<accession>A0A507C086</accession>
<dbReference type="SMART" id="SM01133">
    <property type="entry name" value="DeoC"/>
    <property type="match status" value="1"/>
</dbReference>
<protein>
    <submittedName>
        <fullName evidence="3">Deoxyribose-phosphate aldolase</fullName>
    </submittedName>
</protein>
<dbReference type="UniPathway" id="UPA00002">
    <property type="reaction ID" value="UER00468"/>
</dbReference>
<dbReference type="AlphaFoldDB" id="A0A507C086"/>
<keyword evidence="4" id="KW-1185">Reference proteome</keyword>
<proteinExistence type="predicted"/>
<dbReference type="InterPro" id="IPR013785">
    <property type="entry name" value="Aldolase_TIM"/>
</dbReference>
<dbReference type="Proteomes" id="UP000317494">
    <property type="component" value="Unassembled WGS sequence"/>
</dbReference>
<dbReference type="NCBIfam" id="TIGR00126">
    <property type="entry name" value="deoC"/>
    <property type="match status" value="1"/>
</dbReference>
<sequence>MLTAVTDQQHSELGEPYRRLFVRDCLTASHQGNALFRWGAPSFDFNKLRISGDIVGLIPGTSEEGDPIIDAVLLDDASGIILVKLPPRLRSKSHSLKPAKGYDIKDDAAYTLIRPLQTIQSYETDIVPDWCNGEKYINSSSDSIVASTPSDEKHTPGHQNQHRGFYNRPFQFSQALKQQRPHQQDFNQQDRQPTPLPVRAHPASDDFDFDDDDDIFMMAAGNSEDLPRKIQEALRQFSAGASVVSDLGPLFPVESATGDLTACINEMLSEGLIYMENNRVFLLRAKSLWKNLIRSCRCRSPSSLLPSTCFPMDAASAFASSICRRYLAVCDRLKTCHVHTGPKKGFRFATGVSGSNVPEDGRYDGDTDESITRLCQSALSSPVKPAAVCVYPQFVKLCKNELKGSAIKVATVVNFPSGTLHPSYVAKQVHQACRDGADEIDLVWNYEAFLHSSTGDAISPISVTNKVLQDFPGVTLKVILETAVLKDSELIQRATRLAVAAGADMVKTSTGKSAAGGATREAVSAMLEAARECGGYGIKVSGGVRTLDDALGYLNLVRSSMWTSYSCPKSFRIGASGIFDVLRKEYSLLQ</sequence>
<dbReference type="Gene3D" id="3.20.20.70">
    <property type="entry name" value="Aldolase class I"/>
    <property type="match status" value="1"/>
</dbReference>
<dbReference type="CDD" id="cd00959">
    <property type="entry name" value="DeoC"/>
    <property type="match status" value="1"/>
</dbReference>
<name>A0A507C086_9FUNG</name>
<dbReference type="VEuPathDB" id="FungiDB:SeMB42_g07252"/>
<dbReference type="SUPFAM" id="SSF51569">
    <property type="entry name" value="Aldolase"/>
    <property type="match status" value="1"/>
</dbReference>
<dbReference type="STRING" id="286115.A0A507C086"/>
<dbReference type="GO" id="GO:0016052">
    <property type="term" value="P:carbohydrate catabolic process"/>
    <property type="evidence" value="ECO:0007669"/>
    <property type="project" value="TreeGrafter"/>
</dbReference>
<evidence type="ECO:0000256" key="2">
    <source>
        <dbReference type="SAM" id="MobiDB-lite"/>
    </source>
</evidence>
<evidence type="ECO:0000313" key="3">
    <source>
        <dbReference type="EMBL" id="TPX34950.1"/>
    </source>
</evidence>
<reference evidence="3 4" key="1">
    <citation type="journal article" date="2019" name="Sci. Rep.">
        <title>Comparative genomics of chytrid fungi reveal insights into the obligate biotrophic and pathogenic lifestyle of Synchytrium endobioticum.</title>
        <authorList>
            <person name="van de Vossenberg B.T.L.H."/>
            <person name="Warris S."/>
            <person name="Nguyen H.D.T."/>
            <person name="van Gent-Pelzer M.P.E."/>
            <person name="Joly D.L."/>
            <person name="van de Geest H.C."/>
            <person name="Bonants P.J.M."/>
            <person name="Smith D.S."/>
            <person name="Levesque C.A."/>
            <person name="van der Lee T.A.J."/>
        </authorList>
    </citation>
    <scope>NUCLEOTIDE SEQUENCE [LARGE SCALE GENOMIC DNA]</scope>
    <source>
        <strain evidence="3 4">MB42</strain>
    </source>
</reference>
<gene>
    <name evidence="3" type="ORF">SeMB42_g07252</name>
</gene>
<evidence type="ECO:0000256" key="1">
    <source>
        <dbReference type="ARBA" id="ARBA00022490"/>
    </source>
</evidence>
<comment type="caution">
    <text evidence="3">The sequence shown here is derived from an EMBL/GenBank/DDBJ whole genome shotgun (WGS) entry which is preliminary data.</text>
</comment>
<dbReference type="GO" id="GO:0046386">
    <property type="term" value="P:deoxyribose phosphate catabolic process"/>
    <property type="evidence" value="ECO:0007669"/>
    <property type="project" value="UniProtKB-UniPathway"/>
</dbReference>
<dbReference type="InterPro" id="IPR011343">
    <property type="entry name" value="DeoC"/>
</dbReference>
<dbReference type="PANTHER" id="PTHR10889">
    <property type="entry name" value="DEOXYRIBOSE-PHOSPHATE ALDOLASE"/>
    <property type="match status" value="1"/>
</dbReference>
<feature type="region of interest" description="Disordered" evidence="2">
    <location>
        <begin position="141"/>
        <end position="199"/>
    </location>
</feature>
<dbReference type="GO" id="GO:0004139">
    <property type="term" value="F:deoxyribose-phosphate aldolase activity"/>
    <property type="evidence" value="ECO:0007669"/>
    <property type="project" value="InterPro"/>
</dbReference>
<dbReference type="EMBL" id="QEAN01000487">
    <property type="protein sequence ID" value="TPX34950.1"/>
    <property type="molecule type" value="Genomic_DNA"/>
</dbReference>
<dbReference type="GO" id="GO:0009264">
    <property type="term" value="P:deoxyribonucleotide catabolic process"/>
    <property type="evidence" value="ECO:0007669"/>
    <property type="project" value="InterPro"/>
</dbReference>
<evidence type="ECO:0000313" key="4">
    <source>
        <dbReference type="Proteomes" id="UP000317494"/>
    </source>
</evidence>